<comment type="caution">
    <text evidence="3">The sequence shown here is derived from an EMBL/GenBank/DDBJ whole genome shotgun (WGS) entry which is preliminary data.</text>
</comment>
<keyword evidence="2" id="KW-0732">Signal</keyword>
<dbReference type="Proteomes" id="UP001620645">
    <property type="component" value="Unassembled WGS sequence"/>
</dbReference>
<keyword evidence="4" id="KW-1185">Reference proteome</keyword>
<evidence type="ECO:0000313" key="3">
    <source>
        <dbReference type="EMBL" id="KAL3068759.1"/>
    </source>
</evidence>
<feature type="chain" id="PRO_5044850579" evidence="2">
    <location>
        <begin position="28"/>
        <end position="516"/>
    </location>
</feature>
<evidence type="ECO:0000313" key="4">
    <source>
        <dbReference type="Proteomes" id="UP001620645"/>
    </source>
</evidence>
<accession>A0ABD2HNL5</accession>
<reference evidence="3 4" key="1">
    <citation type="submission" date="2024-10" db="EMBL/GenBank/DDBJ databases">
        <authorList>
            <person name="Kim D."/>
        </authorList>
    </citation>
    <scope>NUCLEOTIDE SEQUENCE [LARGE SCALE GENOMIC DNA]</scope>
    <source>
        <strain evidence="3">Taebaek</strain>
    </source>
</reference>
<feature type="compositionally biased region" description="Pro residues" evidence="1">
    <location>
        <begin position="259"/>
        <end position="269"/>
    </location>
</feature>
<evidence type="ECO:0000256" key="1">
    <source>
        <dbReference type="SAM" id="MobiDB-lite"/>
    </source>
</evidence>
<proteinExistence type="predicted"/>
<evidence type="ECO:0000256" key="2">
    <source>
        <dbReference type="SAM" id="SignalP"/>
    </source>
</evidence>
<feature type="compositionally biased region" description="Basic and acidic residues" evidence="1">
    <location>
        <begin position="242"/>
        <end position="258"/>
    </location>
</feature>
<feature type="region of interest" description="Disordered" evidence="1">
    <location>
        <begin position="89"/>
        <end position="113"/>
    </location>
</feature>
<gene>
    <name evidence="3" type="ORF">niasHS_017325</name>
</gene>
<dbReference type="AlphaFoldDB" id="A0ABD2HNL5"/>
<dbReference type="EMBL" id="JBICCN010000440">
    <property type="protein sequence ID" value="KAL3068759.1"/>
    <property type="molecule type" value="Genomic_DNA"/>
</dbReference>
<sequence length="516" mass="57517">MMNIHWKMLMVMLPFLFLIYLNGTAHANAGGMDAVITQLKGGPGGLRKVSPDKLPARFLADMGMKPAAARPATAAPVARAAPAVVATAAPTPTAARQPSTTRRTTTTTRTTTTDTYTTHRKVTFYEDDVDEEFEFTGIIWPKGIYGVYADIKDFDMSDSEKVTTRNARPKVLDTRDDGKFAAKFTAPRSREPDSVFLHIFGSKKDPHLYLDVSEVQWGNVYIFDLNKTEVIAVRPRRVADELRKLEERDRPPVKREQPKPQPQPQPQPQPVTFQKILSGLVWPTTEKYTLLVASRDFDLDGRGSPIKHRATNPDPTRAETNYKGTFDVKMALTERPETFYVWVSSAKGGQKRFVIPAYEVDSSKFALDMRTGKVEPFQRLENVLRKLKSVGMINNEQIPSGPPKRAVAAAEPARAAVAPSAGSDMLNSIKAMVNNLGAVLEKKIEQQHAKLKQDIETELEQRVGQKLVAVGKRLGLVDDTLKDMYKKLPREIEDVIAAEFDVLYKKKLIGKLDGKA</sequence>
<feature type="signal peptide" evidence="2">
    <location>
        <begin position="1"/>
        <end position="27"/>
    </location>
</feature>
<name>A0ABD2HNL5_HETSC</name>
<feature type="region of interest" description="Disordered" evidence="1">
    <location>
        <begin position="242"/>
        <end position="270"/>
    </location>
</feature>
<protein>
    <submittedName>
        <fullName evidence="3">Uncharacterized protein</fullName>
    </submittedName>
</protein>
<organism evidence="3 4">
    <name type="scientific">Heterodera schachtii</name>
    <name type="common">Sugarbeet cyst nematode worm</name>
    <name type="synonym">Tylenchus schachtii</name>
    <dbReference type="NCBI Taxonomy" id="97005"/>
    <lineage>
        <taxon>Eukaryota</taxon>
        <taxon>Metazoa</taxon>
        <taxon>Ecdysozoa</taxon>
        <taxon>Nematoda</taxon>
        <taxon>Chromadorea</taxon>
        <taxon>Rhabditida</taxon>
        <taxon>Tylenchina</taxon>
        <taxon>Tylenchomorpha</taxon>
        <taxon>Tylenchoidea</taxon>
        <taxon>Heteroderidae</taxon>
        <taxon>Heteroderinae</taxon>
        <taxon>Heterodera</taxon>
    </lineage>
</organism>